<dbReference type="PROSITE" id="PS00136">
    <property type="entry name" value="SUBTILASE_ASP"/>
    <property type="match status" value="1"/>
</dbReference>
<dbReference type="PANTHER" id="PTHR43806">
    <property type="entry name" value="PEPTIDASE S8"/>
    <property type="match status" value="1"/>
</dbReference>
<dbReference type="SUPFAM" id="SSF82171">
    <property type="entry name" value="DPP6 N-terminal domain-like"/>
    <property type="match status" value="1"/>
</dbReference>
<sequence length="1143" mass="119240">MPLSPRRFPGRRLLTAVLPAVMLTTGTLIPLAVNPAAAQAVTPGPGAEPKIDARLAEQMKTATGRLEAAVIVRTPQESPKTGSPAEARAELKASAEPVQDPIVAFVRSRGDQVVNTFWLKNMVLVRATPDTLTALTGLDLVDRIIPNFTLSAPEPDKAVTPKTTASAQPTTWGIAKIGADRVVKERGLTGKGVRVAVLDTGIDITHPDLKGKLVSDADADPKHPGGWIEFDADGKPVPSSEPHDSSYHGTHVAGTIAGGDASGTQIGVAPGAELMAGLVIPGGQGTLAQVLAGMQWALAPYAADGSPAGEPADVVSMSLGATGYDDELVEPARNIYRAGAFPSFAIGNDCPPGGSSSPGNVYESVAVGATDADDAVPDFSCGGVVKRTDWFDAPPEWPESYVVPDLAAPGVDVLSSYPGGGYTSLNGTSMATPHVSGTVALMLEARPGLTVDATEEILLGTSAGDDTYGARPNARIGQGRIDAYAAVAEAALTSGVRGTVTDERSRRPLTGVKIARADGRSTETDADGRFELRLPAGQHELTLTRFGYEKRSKTYRVQADRLTDTRLELERTTWSTISGRVSYEPTGTTVPGATVTVLGVPDDLTATTDRNGRYTIKDVPAGDYQVSAHAAGVSRSGPVAVTVGRHQASADLTLPRRPQTERVSLGTDGRQANHDTWWPELSGDGSVVVYASFATNLTDEQDTNGELDVFSTDLRTRATERVSVPIGGGVANSFSLSPTVSRDGRFVGFNSGASNLVQGDTNGVSDSFLYDRQTGTAEMISVSSDGTPGDDLSGAPRVSADGRYAVFDSMASNLVPGDTNESNDVFLRDRQTGTTERISVAQDGTQVTGNAREATISADGRYVTFQASTPDLVPGDDNGEMDSYLLDREARTLKRITGPYPDTSTDGPVISADGTALAFTNGVGLGEIYVHDLASGKSDLVSVTVDGQGTRALTFAPSLSGDGGKVAFYSDSGALVSGDTNQLSDVFLRDVAAGTTTRLSAAPGGVEGDGRSTLPSISEDGRYVTFESTSANLAEGDTNRRSDVFVHDLVAGPEALFALSSLEVSPSVSRSGRVEVRALVKNVGEQAGAYEAVLRVNGAEEQRREVSLGSGRSARVSFDLRRSAAGTYTVTLGSLTGQFTVKR</sequence>
<protein>
    <submittedName>
        <fullName evidence="9">S8 family serine peptidase</fullName>
    </submittedName>
</protein>
<keyword evidence="2 5" id="KW-0645">Protease</keyword>
<dbReference type="InterPro" id="IPR008969">
    <property type="entry name" value="CarboxyPept-like_regulatory"/>
</dbReference>
<dbReference type="PROSITE" id="PS51892">
    <property type="entry name" value="SUBTILASE"/>
    <property type="match status" value="1"/>
</dbReference>
<feature type="active site" description="Charge relay system" evidence="5">
    <location>
        <position position="429"/>
    </location>
</feature>
<feature type="active site" description="Charge relay system" evidence="5">
    <location>
        <position position="248"/>
    </location>
</feature>
<dbReference type="InterPro" id="IPR013783">
    <property type="entry name" value="Ig-like_fold"/>
</dbReference>
<evidence type="ECO:0000256" key="1">
    <source>
        <dbReference type="ARBA" id="ARBA00011073"/>
    </source>
</evidence>
<evidence type="ECO:0000256" key="3">
    <source>
        <dbReference type="ARBA" id="ARBA00022801"/>
    </source>
</evidence>
<reference evidence="10" key="1">
    <citation type="journal article" date="2019" name="Int. J. Syst. Evol. Microbiol.">
        <title>The Global Catalogue of Microorganisms (GCM) 10K type strain sequencing project: providing services to taxonomists for standard genome sequencing and annotation.</title>
        <authorList>
            <consortium name="The Broad Institute Genomics Platform"/>
            <consortium name="The Broad Institute Genome Sequencing Center for Infectious Disease"/>
            <person name="Wu L."/>
            <person name="Ma J."/>
        </authorList>
    </citation>
    <scope>NUCLEOTIDE SEQUENCE [LARGE SCALE GENOMIC DNA]</scope>
    <source>
        <strain evidence="10">CCUG 53903</strain>
    </source>
</reference>
<dbReference type="InterPro" id="IPR015500">
    <property type="entry name" value="Peptidase_S8_subtilisin-rel"/>
</dbReference>
<comment type="caution">
    <text evidence="9">The sequence shown here is derived from an EMBL/GenBank/DDBJ whole genome shotgun (WGS) entry which is preliminary data.</text>
</comment>
<evidence type="ECO:0000256" key="4">
    <source>
        <dbReference type="ARBA" id="ARBA00022825"/>
    </source>
</evidence>
<dbReference type="SUPFAM" id="SSF49464">
    <property type="entry name" value="Carboxypeptidase regulatory domain-like"/>
    <property type="match status" value="2"/>
</dbReference>
<dbReference type="Pfam" id="PF13620">
    <property type="entry name" value="CarboxypepD_reg"/>
    <property type="match status" value="2"/>
</dbReference>
<dbReference type="PRINTS" id="PR00723">
    <property type="entry name" value="SUBTILISIN"/>
</dbReference>
<gene>
    <name evidence="9" type="ORF">ACFPZ3_48990</name>
</gene>
<dbReference type="RefSeq" id="WP_379521295.1">
    <property type="nucleotide sequence ID" value="NZ_JBHSPA010000070.1"/>
</dbReference>
<dbReference type="PANTHER" id="PTHR43806:SF11">
    <property type="entry name" value="CEREVISIN-RELATED"/>
    <property type="match status" value="1"/>
</dbReference>
<dbReference type="InterPro" id="IPR000209">
    <property type="entry name" value="Peptidase_S8/S53_dom"/>
</dbReference>
<dbReference type="Gene3D" id="2.120.10.30">
    <property type="entry name" value="TolB, C-terminal domain"/>
    <property type="match status" value="1"/>
</dbReference>
<evidence type="ECO:0000313" key="9">
    <source>
        <dbReference type="EMBL" id="MFC5831836.1"/>
    </source>
</evidence>
<evidence type="ECO:0000256" key="2">
    <source>
        <dbReference type="ARBA" id="ARBA00022670"/>
    </source>
</evidence>
<dbReference type="PROSITE" id="PS00137">
    <property type="entry name" value="SUBTILASE_HIS"/>
    <property type="match status" value="1"/>
</dbReference>
<proteinExistence type="inferred from homology"/>
<keyword evidence="4 5" id="KW-0720">Serine protease</keyword>
<evidence type="ECO:0000313" key="10">
    <source>
        <dbReference type="Proteomes" id="UP001596058"/>
    </source>
</evidence>
<dbReference type="PROSITE" id="PS00138">
    <property type="entry name" value="SUBTILASE_SER"/>
    <property type="match status" value="1"/>
</dbReference>
<dbReference type="Gene3D" id="3.40.50.200">
    <property type="entry name" value="Peptidase S8/S53 domain"/>
    <property type="match status" value="1"/>
</dbReference>
<dbReference type="InterPro" id="IPR022398">
    <property type="entry name" value="Peptidase_S8_His-AS"/>
</dbReference>
<dbReference type="Gene3D" id="2.60.40.10">
    <property type="entry name" value="Immunoglobulins"/>
    <property type="match status" value="1"/>
</dbReference>
<keyword evidence="3 5" id="KW-0378">Hydrolase</keyword>
<evidence type="ECO:0000256" key="5">
    <source>
        <dbReference type="PROSITE-ProRule" id="PRU01240"/>
    </source>
</evidence>
<dbReference type="InterPro" id="IPR036852">
    <property type="entry name" value="Peptidase_S8/S53_dom_sf"/>
</dbReference>
<feature type="domain" description="Peptidase S8/S53" evidence="8">
    <location>
        <begin position="190"/>
        <end position="479"/>
    </location>
</feature>
<organism evidence="9 10">
    <name type="scientific">Nonomuraea insulae</name>
    <dbReference type="NCBI Taxonomy" id="1616787"/>
    <lineage>
        <taxon>Bacteria</taxon>
        <taxon>Bacillati</taxon>
        <taxon>Actinomycetota</taxon>
        <taxon>Actinomycetes</taxon>
        <taxon>Streptosporangiales</taxon>
        <taxon>Streptosporangiaceae</taxon>
        <taxon>Nonomuraea</taxon>
    </lineage>
</organism>
<feature type="active site" description="Charge relay system" evidence="5">
    <location>
        <position position="199"/>
    </location>
</feature>
<evidence type="ECO:0000256" key="6">
    <source>
        <dbReference type="RuleBase" id="RU003355"/>
    </source>
</evidence>
<dbReference type="InterPro" id="IPR050131">
    <property type="entry name" value="Peptidase_S8_subtilisin-like"/>
</dbReference>
<dbReference type="Proteomes" id="UP001596058">
    <property type="component" value="Unassembled WGS sequence"/>
</dbReference>
<evidence type="ECO:0000256" key="7">
    <source>
        <dbReference type="SAM" id="MobiDB-lite"/>
    </source>
</evidence>
<dbReference type="Gene3D" id="2.60.40.1120">
    <property type="entry name" value="Carboxypeptidase-like, regulatory domain"/>
    <property type="match status" value="2"/>
</dbReference>
<dbReference type="EMBL" id="JBHSPA010000070">
    <property type="protein sequence ID" value="MFC5831836.1"/>
    <property type="molecule type" value="Genomic_DNA"/>
</dbReference>
<dbReference type="Pfam" id="PF00082">
    <property type="entry name" value="Peptidase_S8"/>
    <property type="match status" value="1"/>
</dbReference>
<keyword evidence="10" id="KW-1185">Reference proteome</keyword>
<dbReference type="InterPro" id="IPR023827">
    <property type="entry name" value="Peptidase_S8_Asp-AS"/>
</dbReference>
<accession>A0ABW1D566</accession>
<name>A0ABW1D566_9ACTN</name>
<dbReference type="InterPro" id="IPR023828">
    <property type="entry name" value="Peptidase_S8_Ser-AS"/>
</dbReference>
<feature type="region of interest" description="Disordered" evidence="7">
    <location>
        <begin position="73"/>
        <end position="93"/>
    </location>
</feature>
<evidence type="ECO:0000259" key="8">
    <source>
        <dbReference type="Pfam" id="PF00082"/>
    </source>
</evidence>
<comment type="similarity">
    <text evidence="1 5 6">Belongs to the peptidase S8 family.</text>
</comment>
<dbReference type="SUPFAM" id="SSF52743">
    <property type="entry name" value="Subtilisin-like"/>
    <property type="match status" value="1"/>
</dbReference>
<dbReference type="InterPro" id="IPR011042">
    <property type="entry name" value="6-blade_b-propeller_TolB-like"/>
</dbReference>